<proteinExistence type="predicted"/>
<keyword evidence="4" id="KW-1185">Reference proteome</keyword>
<dbReference type="Pfam" id="PF02911">
    <property type="entry name" value="Formyl_trans_C"/>
    <property type="match status" value="1"/>
</dbReference>
<evidence type="ECO:0000259" key="1">
    <source>
        <dbReference type="Pfam" id="PF00551"/>
    </source>
</evidence>
<dbReference type="InterPro" id="IPR036477">
    <property type="entry name" value="Formyl_transf_N_sf"/>
</dbReference>
<dbReference type="Proteomes" id="UP000323632">
    <property type="component" value="Unassembled WGS sequence"/>
</dbReference>
<dbReference type="PANTHER" id="PTHR11138">
    <property type="entry name" value="METHIONYL-TRNA FORMYLTRANSFERASE"/>
    <property type="match status" value="1"/>
</dbReference>
<reference evidence="3 4" key="1">
    <citation type="submission" date="2019-09" db="EMBL/GenBank/DDBJ databases">
        <title>Genome sequence and assembly of Taibaiella sp.</title>
        <authorList>
            <person name="Chhetri G."/>
        </authorList>
    </citation>
    <scope>NUCLEOTIDE SEQUENCE [LARGE SCALE GENOMIC DNA]</scope>
    <source>
        <strain evidence="3 4">KVB11</strain>
    </source>
</reference>
<evidence type="ECO:0000313" key="4">
    <source>
        <dbReference type="Proteomes" id="UP000323632"/>
    </source>
</evidence>
<dbReference type="Pfam" id="PF00551">
    <property type="entry name" value="Formyl_trans_N"/>
    <property type="match status" value="1"/>
</dbReference>
<feature type="domain" description="Formyl transferase C-terminal" evidence="2">
    <location>
        <begin position="204"/>
        <end position="287"/>
    </location>
</feature>
<protein>
    <submittedName>
        <fullName evidence="3">Uncharacterized protein</fullName>
    </submittedName>
</protein>
<dbReference type="PANTHER" id="PTHR11138:SF5">
    <property type="entry name" value="METHIONYL-TRNA FORMYLTRANSFERASE, MITOCHONDRIAL"/>
    <property type="match status" value="1"/>
</dbReference>
<accession>A0A5M6CN75</accession>
<dbReference type="AlphaFoldDB" id="A0A5M6CN75"/>
<comment type="caution">
    <text evidence="3">The sequence shown here is derived from an EMBL/GenBank/DDBJ whole genome shotgun (WGS) entry which is preliminary data.</text>
</comment>
<dbReference type="InterPro" id="IPR011034">
    <property type="entry name" value="Formyl_transferase-like_C_sf"/>
</dbReference>
<feature type="domain" description="Formyl transferase N-terminal" evidence="1">
    <location>
        <begin position="59"/>
        <end position="176"/>
    </location>
</feature>
<evidence type="ECO:0000313" key="3">
    <source>
        <dbReference type="EMBL" id="KAA5536456.1"/>
    </source>
</evidence>
<dbReference type="SUPFAM" id="SSF53328">
    <property type="entry name" value="Formyltransferase"/>
    <property type="match status" value="1"/>
</dbReference>
<dbReference type="InterPro" id="IPR005793">
    <property type="entry name" value="Formyl_trans_C"/>
</dbReference>
<dbReference type="GO" id="GO:0005829">
    <property type="term" value="C:cytosol"/>
    <property type="evidence" value="ECO:0007669"/>
    <property type="project" value="TreeGrafter"/>
</dbReference>
<dbReference type="SUPFAM" id="SSF50486">
    <property type="entry name" value="FMT C-terminal domain-like"/>
    <property type="match status" value="1"/>
</dbReference>
<gene>
    <name evidence="3" type="ORF">F0919_01965</name>
</gene>
<dbReference type="InterPro" id="IPR002376">
    <property type="entry name" value="Formyl_transf_N"/>
</dbReference>
<dbReference type="RefSeq" id="WP_150031027.1">
    <property type="nucleotide sequence ID" value="NZ_VWSH01000001.1"/>
</dbReference>
<sequence>MSNTSHIAVLCNNRMAIPAIQALYNMGKLCALGVPENNTDVLDFCKSLSAQTGIPLMLLRKENLNAQLGDWLKKKSPDFVFTMTFPWKVPEVTWQSHPGKFYNFHYGLLPEMRGADPVFESIRQQKRETGITIHTVNGGIDKGAIILKQSLPLESDTTHGLLCTHLSYLAARILPQLIGVLQAGLSGTDQNEAMANYYRRPGPSEVCINWNAQDASSVKALVNACNPWNKGAYSQWNGWHIRIVEASVNTEALPDVSTTPGTVLAIDAMNGLIIQCKDNTQLKVNIIYTDEGFMSGYRLESFGIKKGQIFTNLQTNQKPINV</sequence>
<dbReference type="Gene3D" id="3.40.50.12230">
    <property type="match status" value="1"/>
</dbReference>
<dbReference type="GO" id="GO:0004479">
    <property type="term" value="F:methionyl-tRNA formyltransferase activity"/>
    <property type="evidence" value="ECO:0007669"/>
    <property type="project" value="TreeGrafter"/>
</dbReference>
<evidence type="ECO:0000259" key="2">
    <source>
        <dbReference type="Pfam" id="PF02911"/>
    </source>
</evidence>
<organism evidence="3 4">
    <name type="scientific">Taibaiella lutea</name>
    <dbReference type="NCBI Taxonomy" id="2608001"/>
    <lineage>
        <taxon>Bacteria</taxon>
        <taxon>Pseudomonadati</taxon>
        <taxon>Bacteroidota</taxon>
        <taxon>Chitinophagia</taxon>
        <taxon>Chitinophagales</taxon>
        <taxon>Chitinophagaceae</taxon>
        <taxon>Taibaiella</taxon>
    </lineage>
</organism>
<dbReference type="EMBL" id="VWSH01000001">
    <property type="protein sequence ID" value="KAA5536456.1"/>
    <property type="molecule type" value="Genomic_DNA"/>
</dbReference>
<name>A0A5M6CN75_9BACT</name>